<reference evidence="4 5" key="1">
    <citation type="submission" date="2021-05" db="EMBL/GenBank/DDBJ databases">
        <title>Petroleum and Energy Research Collection (APPE): ex situ preservation of microbial diversity associated with the oil industry and exploitation of its biotechnological potential.</title>
        <authorList>
            <person name="Paixao C.T.M."/>
            <person name="Gomes M.B."/>
            <person name="Oliveira V.M."/>
        </authorList>
    </citation>
    <scope>NUCLEOTIDE SEQUENCE [LARGE SCALE GENOMIC DNA]</scope>
    <source>
        <strain evidence="4 5">LIT2</strain>
    </source>
</reference>
<organism evidence="4 5">
    <name type="scientific">Modicisalibacter tunisiensis</name>
    <dbReference type="NCBI Taxonomy" id="390637"/>
    <lineage>
        <taxon>Bacteria</taxon>
        <taxon>Pseudomonadati</taxon>
        <taxon>Pseudomonadota</taxon>
        <taxon>Gammaproteobacteria</taxon>
        <taxon>Oceanospirillales</taxon>
        <taxon>Halomonadaceae</taxon>
        <taxon>Modicisalibacter</taxon>
    </lineage>
</organism>
<evidence type="ECO:0000313" key="5">
    <source>
        <dbReference type="Proteomes" id="UP001319883"/>
    </source>
</evidence>
<dbReference type="InterPro" id="IPR002699">
    <property type="entry name" value="V_ATPase_D"/>
</dbReference>
<name>A0ABS7WWR5_9GAMM</name>
<keyword evidence="5" id="KW-1185">Reference proteome</keyword>
<dbReference type="PANTHER" id="PTHR11671">
    <property type="entry name" value="V-TYPE ATP SYNTHASE SUBUNIT D"/>
    <property type="match status" value="1"/>
</dbReference>
<dbReference type="Gene3D" id="1.10.287.3240">
    <property type="match status" value="1"/>
</dbReference>
<comment type="similarity">
    <text evidence="1">Belongs to the V-ATPase D subunit family.</text>
</comment>
<dbReference type="Proteomes" id="UP001319883">
    <property type="component" value="Unassembled WGS sequence"/>
</dbReference>
<sequence length="204" mass="23565">MQTPALNKSSLSRLERQRTLYRRYLPALEMKQRTLLIQRQQSAERLATLRERAKRQQATVGRELPMLADTDVPLEGLVRVATLRLGRENRVGVSLPTLAELTLERTPYDRLAQPHWIDTLVERLETRLRLEVETRIETRRLARLDEAVRTVTQRVNLFAKVMIPRLEKAIARIELYLADQERAAVVRAKLAKRKLAAGGRGAMR</sequence>
<dbReference type="NCBIfam" id="TIGR00309">
    <property type="entry name" value="V_ATPase_subD"/>
    <property type="match status" value="1"/>
</dbReference>
<accession>A0ABS7WWR5</accession>
<comment type="caution">
    <text evidence="4">The sequence shown here is derived from an EMBL/GenBank/DDBJ whole genome shotgun (WGS) entry which is preliminary data.</text>
</comment>
<dbReference type="EMBL" id="JAGXFD010000001">
    <property type="protein sequence ID" value="MBZ9567058.1"/>
    <property type="molecule type" value="Genomic_DNA"/>
</dbReference>
<proteinExistence type="inferred from homology"/>
<evidence type="ECO:0000256" key="2">
    <source>
        <dbReference type="ARBA" id="ARBA00022448"/>
    </source>
</evidence>
<keyword evidence="3" id="KW-0406">Ion transport</keyword>
<evidence type="ECO:0000256" key="1">
    <source>
        <dbReference type="ARBA" id="ARBA00005850"/>
    </source>
</evidence>
<dbReference type="Pfam" id="PF01813">
    <property type="entry name" value="ATP-synt_D"/>
    <property type="match status" value="1"/>
</dbReference>
<gene>
    <name evidence="4" type="ORF">KGQ91_05055</name>
</gene>
<keyword evidence="2" id="KW-0813">Transport</keyword>
<dbReference type="RefSeq" id="WP_224420438.1">
    <property type="nucleotide sequence ID" value="NZ_JAGXFD010000001.1"/>
</dbReference>
<evidence type="ECO:0000256" key="3">
    <source>
        <dbReference type="ARBA" id="ARBA00023065"/>
    </source>
</evidence>
<protein>
    <submittedName>
        <fullName evidence="4">V-type ATP synthase subunit D</fullName>
    </submittedName>
</protein>
<evidence type="ECO:0000313" key="4">
    <source>
        <dbReference type="EMBL" id="MBZ9567058.1"/>
    </source>
</evidence>